<sequence length="476" mass="49219">MDDTFDIIIVGGGIIGTMTTYCIVNSERERRGWQAETDGGGVAASLAFVCLSPMTSTSSKSAGLLAGRLAESAGQRLACRRAEEERVRARAARSVVALPGSVRGWGSTSNAHSPAEDEPPPRRAKRKAGAVHSLAAQQDGGSVSASAARAWLHAESRVIYESLVPALAPSNDADATTVGLGWLHPPTVVSFRSTCSSTKDKVDLGQPVAGTADVLARDSAQLDVRSLLAALAADMGAYTSLTVIENMAVVELGEGGTRLVLESVGDGGGSGRRVLRAGRTVLATGAWTNGIRTDGSLRLPTISFVKAHACHFQVSTETPPTVTFTDQSDGSLPRVDPEVYVRPGGAVLVSGCVEEDNDAPVPPEGPHTPATATAGAHDRLAASVKSLVTDTLVDRQPANNLERDGCSVPRSTCYLPASADGMPIIGQLGDTALYLGLGHSCWGISEGAATGRALAALVLDEPLPTNLSALSPNRFA</sequence>
<accession>A0A7S1VE89</accession>
<dbReference type="Pfam" id="PF01266">
    <property type="entry name" value="DAO"/>
    <property type="match status" value="1"/>
</dbReference>
<dbReference type="PANTHER" id="PTHR13847">
    <property type="entry name" value="SARCOSINE DEHYDROGENASE-RELATED"/>
    <property type="match status" value="1"/>
</dbReference>
<evidence type="ECO:0000259" key="2">
    <source>
        <dbReference type="Pfam" id="PF01266"/>
    </source>
</evidence>
<dbReference type="PANTHER" id="PTHR13847:SF150">
    <property type="entry name" value="OXIDOREDUCTASE TDA3-RELATED"/>
    <property type="match status" value="1"/>
</dbReference>
<dbReference type="GO" id="GO:0005737">
    <property type="term" value="C:cytoplasm"/>
    <property type="evidence" value="ECO:0007669"/>
    <property type="project" value="TreeGrafter"/>
</dbReference>
<reference evidence="3" key="1">
    <citation type="submission" date="2021-01" db="EMBL/GenBank/DDBJ databases">
        <authorList>
            <person name="Corre E."/>
            <person name="Pelletier E."/>
            <person name="Niang G."/>
            <person name="Scheremetjew M."/>
            <person name="Finn R."/>
            <person name="Kale V."/>
            <person name="Holt S."/>
            <person name="Cochrane G."/>
            <person name="Meng A."/>
            <person name="Brown T."/>
            <person name="Cohen L."/>
        </authorList>
    </citation>
    <scope>NUCLEOTIDE SEQUENCE</scope>
    <source>
        <strain evidence="3">ATCC 50979</strain>
    </source>
</reference>
<dbReference type="Gene3D" id="3.50.50.60">
    <property type="entry name" value="FAD/NAD(P)-binding domain"/>
    <property type="match status" value="1"/>
</dbReference>
<proteinExistence type="predicted"/>
<evidence type="ECO:0000256" key="1">
    <source>
        <dbReference type="SAM" id="MobiDB-lite"/>
    </source>
</evidence>
<dbReference type="AlphaFoldDB" id="A0A7S1VE89"/>
<dbReference type="SUPFAM" id="SSF51905">
    <property type="entry name" value="FAD/NAD(P)-binding domain"/>
    <property type="match status" value="1"/>
</dbReference>
<dbReference type="InterPro" id="IPR006076">
    <property type="entry name" value="FAD-dep_OxRdtase"/>
</dbReference>
<evidence type="ECO:0000313" key="3">
    <source>
        <dbReference type="EMBL" id="CAD9297046.1"/>
    </source>
</evidence>
<gene>
    <name evidence="3" type="ORF">SSP0437_LOCUS6230</name>
</gene>
<dbReference type="Gene3D" id="3.30.9.10">
    <property type="entry name" value="D-Amino Acid Oxidase, subunit A, domain 2"/>
    <property type="match status" value="1"/>
</dbReference>
<protein>
    <recommendedName>
        <fullName evidence="2">FAD dependent oxidoreductase domain-containing protein</fullName>
    </recommendedName>
</protein>
<feature type="region of interest" description="Disordered" evidence="1">
    <location>
        <begin position="103"/>
        <end position="136"/>
    </location>
</feature>
<organism evidence="3">
    <name type="scientific">Sexangularia sp. CB-2014</name>
    <dbReference type="NCBI Taxonomy" id="1486929"/>
    <lineage>
        <taxon>Eukaryota</taxon>
        <taxon>Amoebozoa</taxon>
        <taxon>Tubulinea</taxon>
        <taxon>Elardia</taxon>
        <taxon>Arcellinida</taxon>
        <taxon>Arcellinida incertae sedis</taxon>
        <taxon>Sexangularia</taxon>
    </lineage>
</organism>
<dbReference type="InterPro" id="IPR036188">
    <property type="entry name" value="FAD/NAD-bd_sf"/>
</dbReference>
<feature type="domain" description="FAD dependent oxidoreductase" evidence="2">
    <location>
        <begin position="213"/>
        <end position="457"/>
    </location>
</feature>
<name>A0A7S1VE89_9EUKA</name>
<dbReference type="EMBL" id="HBGL01008065">
    <property type="protein sequence ID" value="CAD9297046.1"/>
    <property type="molecule type" value="Transcribed_RNA"/>
</dbReference>